<comment type="caution">
    <text evidence="8">The sequence shown here is derived from an EMBL/GenBank/DDBJ whole genome shotgun (WGS) entry which is preliminary data.</text>
</comment>
<name>A0A0G1CHB0_9BACT</name>
<dbReference type="GO" id="GO:0006412">
    <property type="term" value="P:translation"/>
    <property type="evidence" value="ECO:0007669"/>
    <property type="project" value="UniProtKB-UniRule"/>
</dbReference>
<reference evidence="8 9" key="1">
    <citation type="journal article" date="2015" name="Nature">
        <title>rRNA introns, odd ribosomes, and small enigmatic genomes across a large radiation of phyla.</title>
        <authorList>
            <person name="Brown C.T."/>
            <person name="Hug L.A."/>
            <person name="Thomas B.C."/>
            <person name="Sharon I."/>
            <person name="Castelle C.J."/>
            <person name="Singh A."/>
            <person name="Wilkins M.J."/>
            <person name="Williams K.H."/>
            <person name="Banfield J.F."/>
        </authorList>
    </citation>
    <scope>NUCLEOTIDE SEQUENCE [LARGE SCALE GENOMIC DNA]</scope>
</reference>
<evidence type="ECO:0000256" key="6">
    <source>
        <dbReference type="RuleBase" id="RU000667"/>
    </source>
</evidence>
<evidence type="ECO:0000256" key="5">
    <source>
        <dbReference type="HAMAP-Rule" id="MF_00358"/>
    </source>
</evidence>
<dbReference type="HAMAP" id="MF_00358">
    <property type="entry name" value="Ribosomal_bS21"/>
    <property type="match status" value="1"/>
</dbReference>
<dbReference type="PRINTS" id="PR00976">
    <property type="entry name" value="RIBOSOMALS21"/>
</dbReference>
<comment type="similarity">
    <text evidence="1 5 6">Belongs to the bacterial ribosomal protein bS21 family.</text>
</comment>
<evidence type="ECO:0000313" key="8">
    <source>
        <dbReference type="EMBL" id="KKS84864.1"/>
    </source>
</evidence>
<dbReference type="GO" id="GO:1990904">
    <property type="term" value="C:ribonucleoprotein complex"/>
    <property type="evidence" value="ECO:0007669"/>
    <property type="project" value="UniProtKB-KW"/>
</dbReference>
<dbReference type="Gene3D" id="1.20.5.1150">
    <property type="entry name" value="Ribosomal protein S8"/>
    <property type="match status" value="1"/>
</dbReference>
<dbReference type="GO" id="GO:0005840">
    <property type="term" value="C:ribosome"/>
    <property type="evidence" value="ECO:0007669"/>
    <property type="project" value="UniProtKB-KW"/>
</dbReference>
<dbReference type="EMBL" id="LCFB01000013">
    <property type="protein sequence ID" value="KKS84864.1"/>
    <property type="molecule type" value="Genomic_DNA"/>
</dbReference>
<proteinExistence type="inferred from homology"/>
<evidence type="ECO:0000256" key="3">
    <source>
        <dbReference type="ARBA" id="ARBA00023274"/>
    </source>
</evidence>
<dbReference type="GO" id="GO:0003735">
    <property type="term" value="F:structural constituent of ribosome"/>
    <property type="evidence" value="ECO:0007669"/>
    <property type="project" value="InterPro"/>
</dbReference>
<dbReference type="Proteomes" id="UP000034543">
    <property type="component" value="Unassembled WGS sequence"/>
</dbReference>
<feature type="region of interest" description="Disordered" evidence="7">
    <location>
        <begin position="40"/>
        <end position="61"/>
    </location>
</feature>
<protein>
    <recommendedName>
        <fullName evidence="4 5">Small ribosomal subunit protein bS21</fullName>
    </recommendedName>
</protein>
<keyword evidence="2 5" id="KW-0689">Ribosomal protein</keyword>
<feature type="compositionally biased region" description="Basic and acidic residues" evidence="7">
    <location>
        <begin position="40"/>
        <end position="50"/>
    </location>
</feature>
<gene>
    <name evidence="5" type="primary">rpsU</name>
    <name evidence="8" type="ORF">UV59_C0013G0042</name>
</gene>
<accession>A0A0G1CHB0</accession>
<evidence type="ECO:0000313" key="9">
    <source>
        <dbReference type="Proteomes" id="UP000034543"/>
    </source>
</evidence>
<dbReference type="InterPro" id="IPR038380">
    <property type="entry name" value="Ribosomal_bS21_sf"/>
</dbReference>
<evidence type="ECO:0000256" key="1">
    <source>
        <dbReference type="ARBA" id="ARBA00006640"/>
    </source>
</evidence>
<organism evidence="8 9">
    <name type="scientific">Candidatus Gottesmanbacteria bacterium GW2011_GWA1_43_11</name>
    <dbReference type="NCBI Taxonomy" id="1618436"/>
    <lineage>
        <taxon>Bacteria</taxon>
        <taxon>Candidatus Gottesmaniibacteriota</taxon>
    </lineage>
</organism>
<dbReference type="AlphaFoldDB" id="A0A0G1CHB0"/>
<dbReference type="STRING" id="1618436.UV59_C0013G0042"/>
<evidence type="ECO:0000256" key="7">
    <source>
        <dbReference type="SAM" id="MobiDB-lite"/>
    </source>
</evidence>
<evidence type="ECO:0000256" key="4">
    <source>
        <dbReference type="ARBA" id="ARBA00035135"/>
    </source>
</evidence>
<dbReference type="InterPro" id="IPR001911">
    <property type="entry name" value="Ribosomal_bS21"/>
</dbReference>
<keyword evidence="3 5" id="KW-0687">Ribonucleoprotein</keyword>
<sequence>MIVVKAQPGDSSDAVIRKFLKKVISEGLLQELKKREFYQKPSEKRKEKAKSLQLKRRKQIR</sequence>
<dbReference type="Pfam" id="PF01165">
    <property type="entry name" value="Ribosomal_S21"/>
    <property type="match status" value="1"/>
</dbReference>
<dbReference type="NCBIfam" id="TIGR00030">
    <property type="entry name" value="S21p"/>
    <property type="match status" value="1"/>
</dbReference>
<evidence type="ECO:0000256" key="2">
    <source>
        <dbReference type="ARBA" id="ARBA00022980"/>
    </source>
</evidence>